<dbReference type="Proteomes" id="UP000029120">
    <property type="component" value="Unassembled WGS sequence"/>
</dbReference>
<dbReference type="OMA" id="TTTVDPW"/>
<dbReference type="PANTHER" id="PTHR33179">
    <property type="entry name" value="VQ MOTIF-CONTAINING PROTEIN"/>
    <property type="match status" value="1"/>
</dbReference>
<dbReference type="Gramene" id="KFK23865">
    <property type="protein sequence ID" value="KFK23865"/>
    <property type="gene ID" value="AALP_AAs46448U000100"/>
</dbReference>
<feature type="region of interest" description="Disordered" evidence="1">
    <location>
        <begin position="270"/>
        <end position="308"/>
    </location>
</feature>
<feature type="domain" description="VQ" evidence="2">
    <location>
        <begin position="107"/>
        <end position="134"/>
    </location>
</feature>
<dbReference type="EMBL" id="KL974453">
    <property type="protein sequence ID" value="KFK23865.1"/>
    <property type="molecule type" value="Genomic_DNA"/>
</dbReference>
<dbReference type="PANTHER" id="PTHR33179:SF4">
    <property type="entry name" value="VQ MOTIF-CONTAINING PROTEIN"/>
    <property type="match status" value="1"/>
</dbReference>
<feature type="compositionally biased region" description="Low complexity" evidence="1">
    <location>
        <begin position="277"/>
        <end position="296"/>
    </location>
</feature>
<accession>A0A087G1W3</accession>
<feature type="compositionally biased region" description="Pro residues" evidence="1">
    <location>
        <begin position="80"/>
        <end position="93"/>
    </location>
</feature>
<organism evidence="3 4">
    <name type="scientific">Arabis alpina</name>
    <name type="common">Alpine rock-cress</name>
    <dbReference type="NCBI Taxonomy" id="50452"/>
    <lineage>
        <taxon>Eukaryota</taxon>
        <taxon>Viridiplantae</taxon>
        <taxon>Streptophyta</taxon>
        <taxon>Embryophyta</taxon>
        <taxon>Tracheophyta</taxon>
        <taxon>Spermatophyta</taxon>
        <taxon>Magnoliopsida</taxon>
        <taxon>eudicotyledons</taxon>
        <taxon>Gunneridae</taxon>
        <taxon>Pentapetalae</taxon>
        <taxon>rosids</taxon>
        <taxon>malvids</taxon>
        <taxon>Brassicales</taxon>
        <taxon>Brassicaceae</taxon>
        <taxon>Arabideae</taxon>
        <taxon>Arabis</taxon>
    </lineage>
</organism>
<feature type="region of interest" description="Disordered" evidence="1">
    <location>
        <begin position="1"/>
        <end position="27"/>
    </location>
</feature>
<evidence type="ECO:0000256" key="1">
    <source>
        <dbReference type="SAM" id="MobiDB-lite"/>
    </source>
</evidence>
<feature type="region of interest" description="Disordered" evidence="1">
    <location>
        <begin position="74"/>
        <end position="112"/>
    </location>
</feature>
<dbReference type="InterPro" id="IPR039609">
    <property type="entry name" value="VQ_15/22"/>
</dbReference>
<sequence>MDSGNSGSLQSSSDDHESSSTGVAADHSSFFLPPFSSPFYGDPTTLSSSSSSATYLNFVNNLIIPPISDHILNQTNLLSPLPPPPPPPPPPPSSSRNPRKRTRASRRAPTTVLTTDTSNFRAMVQEFTGVPASPFSTSPFSSTTRRFDIFRSPSDPLSFNPFRPIPQKTPTSIPSSSSSLLNQYHQTTTSMNFQSLPDLPLPHNQQVSTFQSLLSHQHHHIHQTTLSSLHDFDSVNVGALQQHHNPTADEDHQLMMGQFSEFDHRTQKGPEIHDNVASSSSAPIKGSSGTTTTTTTVDPWICPTDSSN</sequence>
<dbReference type="InterPro" id="IPR008889">
    <property type="entry name" value="VQ"/>
</dbReference>
<keyword evidence="4" id="KW-1185">Reference proteome</keyword>
<dbReference type="AlphaFoldDB" id="A0A087G1W3"/>
<dbReference type="OrthoDB" id="780193at2759"/>
<evidence type="ECO:0000259" key="2">
    <source>
        <dbReference type="Pfam" id="PF05678"/>
    </source>
</evidence>
<protein>
    <recommendedName>
        <fullName evidence="2">VQ domain-containing protein</fullName>
    </recommendedName>
</protein>
<dbReference type="eggNOG" id="ENOG502R1JS">
    <property type="taxonomic scope" value="Eukaryota"/>
</dbReference>
<name>A0A087G1W3_ARAAL</name>
<reference evidence="4" key="1">
    <citation type="journal article" date="2015" name="Nat. Plants">
        <title>Genome expansion of Arabis alpina linked with retrotransposition and reduced symmetric DNA methylation.</title>
        <authorList>
            <person name="Willing E.M."/>
            <person name="Rawat V."/>
            <person name="Mandakova T."/>
            <person name="Maumus F."/>
            <person name="James G.V."/>
            <person name="Nordstroem K.J."/>
            <person name="Becker C."/>
            <person name="Warthmann N."/>
            <person name="Chica C."/>
            <person name="Szarzynska B."/>
            <person name="Zytnicki M."/>
            <person name="Albani M.C."/>
            <person name="Kiefer C."/>
            <person name="Bergonzi S."/>
            <person name="Castaings L."/>
            <person name="Mateos J.L."/>
            <person name="Berns M.C."/>
            <person name="Bujdoso N."/>
            <person name="Piofczyk T."/>
            <person name="de Lorenzo L."/>
            <person name="Barrero-Sicilia C."/>
            <person name="Mateos I."/>
            <person name="Piednoel M."/>
            <person name="Hagmann J."/>
            <person name="Chen-Min-Tao R."/>
            <person name="Iglesias-Fernandez R."/>
            <person name="Schuster S.C."/>
            <person name="Alonso-Blanco C."/>
            <person name="Roudier F."/>
            <person name="Carbonero P."/>
            <person name="Paz-Ares J."/>
            <person name="Davis S.J."/>
            <person name="Pecinka A."/>
            <person name="Quesneville H."/>
            <person name="Colot V."/>
            <person name="Lysak M.A."/>
            <person name="Weigel D."/>
            <person name="Coupland G."/>
            <person name="Schneeberger K."/>
        </authorList>
    </citation>
    <scope>NUCLEOTIDE SEQUENCE [LARGE SCALE GENOMIC DNA]</scope>
    <source>
        <strain evidence="4">cv. Pajares</strain>
    </source>
</reference>
<dbReference type="Pfam" id="PF05678">
    <property type="entry name" value="VQ"/>
    <property type="match status" value="1"/>
</dbReference>
<evidence type="ECO:0000313" key="4">
    <source>
        <dbReference type="Proteomes" id="UP000029120"/>
    </source>
</evidence>
<evidence type="ECO:0000313" key="3">
    <source>
        <dbReference type="EMBL" id="KFK23865.1"/>
    </source>
</evidence>
<feature type="compositionally biased region" description="Low complexity" evidence="1">
    <location>
        <begin position="1"/>
        <end position="12"/>
    </location>
</feature>
<feature type="compositionally biased region" description="Basic residues" evidence="1">
    <location>
        <begin position="97"/>
        <end position="106"/>
    </location>
</feature>
<proteinExistence type="predicted"/>
<gene>
    <name evidence="3" type="ORF">AALP_AAs46448U000100</name>
</gene>